<evidence type="ECO:0000259" key="5">
    <source>
        <dbReference type="PROSITE" id="PS51078"/>
    </source>
</evidence>
<keyword evidence="1" id="KW-0805">Transcription regulation</keyword>
<dbReference type="Gene3D" id="3.30.450.40">
    <property type="match status" value="1"/>
</dbReference>
<dbReference type="Pfam" id="PF01614">
    <property type="entry name" value="IclR_C"/>
    <property type="match status" value="1"/>
</dbReference>
<gene>
    <name evidence="6" type="ORF">GCM10011505_22690</name>
</gene>
<feature type="domain" description="IclR-ED" evidence="5">
    <location>
        <begin position="71"/>
        <end position="250"/>
    </location>
</feature>
<name>A0ABQ1II61_9PROT</name>
<dbReference type="InterPro" id="IPR036388">
    <property type="entry name" value="WH-like_DNA-bd_sf"/>
</dbReference>
<evidence type="ECO:0000313" key="7">
    <source>
        <dbReference type="Proteomes" id="UP000603352"/>
    </source>
</evidence>
<reference evidence="7" key="1">
    <citation type="journal article" date="2019" name="Int. J. Syst. Evol. Microbiol.">
        <title>The Global Catalogue of Microorganisms (GCM) 10K type strain sequencing project: providing services to taxonomists for standard genome sequencing and annotation.</title>
        <authorList>
            <consortium name="The Broad Institute Genomics Platform"/>
            <consortium name="The Broad Institute Genome Sequencing Center for Infectious Disease"/>
            <person name="Wu L."/>
            <person name="Ma J."/>
        </authorList>
    </citation>
    <scope>NUCLEOTIDE SEQUENCE [LARGE SCALE GENOMIC DNA]</scope>
    <source>
        <strain evidence="7">CGMCC 1.10188</strain>
    </source>
</reference>
<dbReference type="PROSITE" id="PS51078">
    <property type="entry name" value="ICLR_ED"/>
    <property type="match status" value="1"/>
</dbReference>
<dbReference type="EMBL" id="BMDZ01000023">
    <property type="protein sequence ID" value="GGB40669.1"/>
    <property type="molecule type" value="Genomic_DNA"/>
</dbReference>
<accession>A0ABQ1II61</accession>
<evidence type="ECO:0000259" key="4">
    <source>
        <dbReference type="PROSITE" id="PS51077"/>
    </source>
</evidence>
<dbReference type="Proteomes" id="UP000603352">
    <property type="component" value="Unassembled WGS sequence"/>
</dbReference>
<keyword evidence="7" id="KW-1185">Reference proteome</keyword>
<dbReference type="RefSeq" id="WP_188577863.1">
    <property type="nucleotide sequence ID" value="NZ_BMDZ01000023.1"/>
</dbReference>
<dbReference type="InterPro" id="IPR029016">
    <property type="entry name" value="GAF-like_dom_sf"/>
</dbReference>
<evidence type="ECO:0000256" key="3">
    <source>
        <dbReference type="ARBA" id="ARBA00023163"/>
    </source>
</evidence>
<evidence type="ECO:0000313" key="6">
    <source>
        <dbReference type="EMBL" id="GGB40669.1"/>
    </source>
</evidence>
<dbReference type="SUPFAM" id="SSF55781">
    <property type="entry name" value="GAF domain-like"/>
    <property type="match status" value="1"/>
</dbReference>
<feature type="domain" description="HTH iclR-type" evidence="4">
    <location>
        <begin position="8"/>
        <end position="70"/>
    </location>
</feature>
<comment type="caution">
    <text evidence="6">The sequence shown here is derived from an EMBL/GenBank/DDBJ whole genome shotgun (WGS) entry which is preliminary data.</text>
</comment>
<protein>
    <submittedName>
        <fullName evidence="6">Transcriptional regulator</fullName>
    </submittedName>
</protein>
<dbReference type="InterPro" id="IPR050707">
    <property type="entry name" value="HTH_MetabolicPath_Reg"/>
</dbReference>
<evidence type="ECO:0000256" key="1">
    <source>
        <dbReference type="ARBA" id="ARBA00023015"/>
    </source>
</evidence>
<dbReference type="Gene3D" id="1.10.10.10">
    <property type="entry name" value="Winged helix-like DNA-binding domain superfamily/Winged helix DNA-binding domain"/>
    <property type="match status" value="1"/>
</dbReference>
<dbReference type="PANTHER" id="PTHR30136:SF35">
    <property type="entry name" value="HTH-TYPE TRANSCRIPTIONAL REGULATOR RV1719"/>
    <property type="match status" value="1"/>
</dbReference>
<dbReference type="SMART" id="SM00346">
    <property type="entry name" value="HTH_ICLR"/>
    <property type="match status" value="1"/>
</dbReference>
<dbReference type="InterPro" id="IPR036390">
    <property type="entry name" value="WH_DNA-bd_sf"/>
</dbReference>
<dbReference type="PANTHER" id="PTHR30136">
    <property type="entry name" value="HELIX-TURN-HELIX TRANSCRIPTIONAL REGULATOR, ICLR FAMILY"/>
    <property type="match status" value="1"/>
</dbReference>
<dbReference type="Pfam" id="PF09339">
    <property type="entry name" value="HTH_IclR"/>
    <property type="match status" value="1"/>
</dbReference>
<keyword evidence="3" id="KW-0804">Transcription</keyword>
<organism evidence="6 7">
    <name type="scientific">Tistrella bauzanensis</name>
    <dbReference type="NCBI Taxonomy" id="657419"/>
    <lineage>
        <taxon>Bacteria</taxon>
        <taxon>Pseudomonadati</taxon>
        <taxon>Pseudomonadota</taxon>
        <taxon>Alphaproteobacteria</taxon>
        <taxon>Geminicoccales</taxon>
        <taxon>Geminicoccaceae</taxon>
        <taxon>Tistrella</taxon>
    </lineage>
</organism>
<dbReference type="InterPro" id="IPR014757">
    <property type="entry name" value="Tscrpt_reg_IclR_C"/>
</dbReference>
<dbReference type="InterPro" id="IPR005471">
    <property type="entry name" value="Tscrpt_reg_IclR_N"/>
</dbReference>
<dbReference type="PROSITE" id="PS51077">
    <property type="entry name" value="HTH_ICLR"/>
    <property type="match status" value="1"/>
</dbReference>
<sequence length="250" mass="27299">MAEGEGVVKSAGRVLGLLQIFAEHRRAMRVSEIAQALGIPQSSTSMLLKTLTAMGYVSFDAEAKAFRPTLRVTLLGAWLNDEFAREGSVDEMMVAMARATRDMVILGVESGVFSEYIHVVQSEQDLRYALRPGTRRPLPATNIGRVLLSLKPDDEIERIVRRINAEAAETDHRFDMAGTMRAIRAIRGEGHSFSHNLISSGASVIALPMPTPAGYKPMAIGVGGPTDRLVRGHDVILAEMRRLIAQYLGS</sequence>
<proteinExistence type="predicted"/>
<keyword evidence="2" id="KW-0238">DNA-binding</keyword>
<dbReference type="SUPFAM" id="SSF46785">
    <property type="entry name" value="Winged helix' DNA-binding domain"/>
    <property type="match status" value="1"/>
</dbReference>
<evidence type="ECO:0000256" key="2">
    <source>
        <dbReference type="ARBA" id="ARBA00023125"/>
    </source>
</evidence>